<dbReference type="Pfam" id="PF13561">
    <property type="entry name" value="adh_short_C2"/>
    <property type="match status" value="1"/>
</dbReference>
<sequence>MTETHPLLGRTAVVSGAGRGLGRAISTALAGAGAVVCGVSRNAEELESLAAEIKAAGGQAYAFPADIRSPADLDRLRDAVLAEVGGVDILVNNAGNLVKRPVVPLPVDEAAGEKVGQPGSGPAGVAMTDEEWDSVLDTHVRGSLHLVRSFVPGMLERRRGRVINIASSSVARSANLTVSYQVAKGAIAQLTRALAKEWAAFGVTVNTIAPGHFRTSMTQALHDSPEGQAWLKERIPMRRTGDPRELGALAVHLSGDLASFITGQTIFIDGGETL</sequence>
<dbReference type="EMBL" id="FOHX01000001">
    <property type="protein sequence ID" value="SES92878.1"/>
    <property type="molecule type" value="Genomic_DNA"/>
</dbReference>
<name>A0A1I0AF57_9ACTN</name>
<proteinExistence type="inferred from homology"/>
<gene>
    <name evidence="3" type="ORF">SAMN05421811_101777</name>
</gene>
<evidence type="ECO:0000256" key="1">
    <source>
        <dbReference type="ARBA" id="ARBA00006484"/>
    </source>
</evidence>
<dbReference type="PRINTS" id="PR00080">
    <property type="entry name" value="SDRFAMILY"/>
</dbReference>
<accession>A0A1I0AF57</accession>
<dbReference type="FunFam" id="3.40.50.720:FF:000084">
    <property type="entry name" value="Short-chain dehydrogenase reductase"/>
    <property type="match status" value="1"/>
</dbReference>
<dbReference type="Gene3D" id="3.40.50.720">
    <property type="entry name" value="NAD(P)-binding Rossmann-like Domain"/>
    <property type="match status" value="1"/>
</dbReference>
<dbReference type="OrthoDB" id="286404at2"/>
<dbReference type="InterPro" id="IPR036291">
    <property type="entry name" value="NAD(P)-bd_dom_sf"/>
</dbReference>
<dbReference type="RefSeq" id="WP_091076823.1">
    <property type="nucleotide sequence ID" value="NZ_FOHX01000001.1"/>
</dbReference>
<dbReference type="PRINTS" id="PR00081">
    <property type="entry name" value="GDHRDH"/>
</dbReference>
<dbReference type="PANTHER" id="PTHR42879">
    <property type="entry name" value="3-OXOACYL-(ACYL-CARRIER-PROTEIN) REDUCTASE"/>
    <property type="match status" value="1"/>
</dbReference>
<evidence type="ECO:0000256" key="2">
    <source>
        <dbReference type="ARBA" id="ARBA00023002"/>
    </source>
</evidence>
<dbReference type="AlphaFoldDB" id="A0A1I0AF57"/>
<comment type="similarity">
    <text evidence="1">Belongs to the short-chain dehydrogenases/reductases (SDR) family.</text>
</comment>
<dbReference type="GO" id="GO:0016491">
    <property type="term" value="F:oxidoreductase activity"/>
    <property type="evidence" value="ECO:0007669"/>
    <property type="project" value="UniProtKB-KW"/>
</dbReference>
<dbReference type="Proteomes" id="UP000199361">
    <property type="component" value="Unassembled WGS sequence"/>
</dbReference>
<evidence type="ECO:0000313" key="4">
    <source>
        <dbReference type="Proteomes" id="UP000199361"/>
    </source>
</evidence>
<dbReference type="STRING" id="568860.SAMN05421811_101777"/>
<dbReference type="SUPFAM" id="SSF51735">
    <property type="entry name" value="NAD(P)-binding Rossmann-fold domains"/>
    <property type="match status" value="1"/>
</dbReference>
<dbReference type="PANTHER" id="PTHR42879:SF6">
    <property type="entry name" value="NADPH-DEPENDENT REDUCTASE BACG"/>
    <property type="match status" value="1"/>
</dbReference>
<protein>
    <submittedName>
        <fullName evidence="3">Gluconate 5-dehydrogenase/3-oxoacyl-[acyl-carrier protein] reductase/2-deoxy-D-gluconate 3-dehydrogenase</fullName>
    </submittedName>
</protein>
<evidence type="ECO:0000313" key="3">
    <source>
        <dbReference type="EMBL" id="SES92878.1"/>
    </source>
</evidence>
<organism evidence="3 4">
    <name type="scientific">Nonomuraea wenchangensis</name>
    <dbReference type="NCBI Taxonomy" id="568860"/>
    <lineage>
        <taxon>Bacteria</taxon>
        <taxon>Bacillati</taxon>
        <taxon>Actinomycetota</taxon>
        <taxon>Actinomycetes</taxon>
        <taxon>Streptosporangiales</taxon>
        <taxon>Streptosporangiaceae</taxon>
        <taxon>Nonomuraea</taxon>
    </lineage>
</organism>
<keyword evidence="2" id="KW-0560">Oxidoreductase</keyword>
<dbReference type="InterPro" id="IPR050259">
    <property type="entry name" value="SDR"/>
</dbReference>
<reference evidence="3 4" key="1">
    <citation type="submission" date="2016-10" db="EMBL/GenBank/DDBJ databases">
        <authorList>
            <person name="de Groot N.N."/>
        </authorList>
    </citation>
    <scope>NUCLEOTIDE SEQUENCE [LARGE SCALE GENOMIC DNA]</scope>
    <source>
        <strain evidence="3 4">CGMCC 4.5598</strain>
    </source>
</reference>
<dbReference type="InterPro" id="IPR002347">
    <property type="entry name" value="SDR_fam"/>
</dbReference>
<keyword evidence="4" id="KW-1185">Reference proteome</keyword>